<protein>
    <submittedName>
        <fullName evidence="5">Exoenzyme S synthesis regulatory protein ExsA</fullName>
    </submittedName>
</protein>
<dbReference type="PANTHER" id="PTHR46796">
    <property type="entry name" value="HTH-TYPE TRANSCRIPTIONAL ACTIVATOR RHAS-RELATED"/>
    <property type="match status" value="1"/>
</dbReference>
<dbReference type="PROSITE" id="PS00041">
    <property type="entry name" value="HTH_ARAC_FAMILY_1"/>
    <property type="match status" value="1"/>
</dbReference>
<sequence>MTLATHGNEKYQSSSLIGRPAEWDAMRVELRQIGPGAQNCVRPACTELVYILSGRARVRRTGDGVTQEGLAREGTSWLVPAGTHETRLELDGSVECLLVYLPETLLERSALDTYGIDANAVRLAYVGALTDTTLSQIGRALHGLIGRDTQPMDRLLAEGLRTTLAAHLIGNYMADSPQAARAPSLDGRRLRRVLDFIDARLGEDISLEELAREACLSQFHFSRLFHQATGLPPHRFVIDRRIRLAQQMLAKEQLSIAEIALDTGFGSQANFTRMFRKVTGTTPGQFRGRHRTVRADTAISAPFSAID</sequence>
<evidence type="ECO:0000256" key="2">
    <source>
        <dbReference type="ARBA" id="ARBA00023125"/>
    </source>
</evidence>
<dbReference type="InterPro" id="IPR018060">
    <property type="entry name" value="HTH_AraC"/>
</dbReference>
<dbReference type="GO" id="GO:0043565">
    <property type="term" value="F:sequence-specific DNA binding"/>
    <property type="evidence" value="ECO:0007669"/>
    <property type="project" value="InterPro"/>
</dbReference>
<evidence type="ECO:0000256" key="1">
    <source>
        <dbReference type="ARBA" id="ARBA00023015"/>
    </source>
</evidence>
<dbReference type="SUPFAM" id="SSF51182">
    <property type="entry name" value="RmlC-like cupins"/>
    <property type="match status" value="1"/>
</dbReference>
<keyword evidence="6" id="KW-1185">Reference proteome</keyword>
<evidence type="ECO:0000259" key="4">
    <source>
        <dbReference type="PROSITE" id="PS01124"/>
    </source>
</evidence>
<dbReference type="GO" id="GO:0003700">
    <property type="term" value="F:DNA-binding transcription factor activity"/>
    <property type="evidence" value="ECO:0007669"/>
    <property type="project" value="InterPro"/>
</dbReference>
<keyword evidence="1" id="KW-0805">Transcription regulation</keyword>
<dbReference type="SMART" id="SM00342">
    <property type="entry name" value="HTH_ARAC"/>
    <property type="match status" value="1"/>
</dbReference>
<reference evidence="6" key="1">
    <citation type="submission" date="2017-09" db="EMBL/GenBank/DDBJ databases">
        <title>Genome sequence of Nannocystis excedens DSM 71.</title>
        <authorList>
            <person name="Blom J."/>
        </authorList>
    </citation>
    <scope>NUCLEOTIDE SEQUENCE [LARGE SCALE GENOMIC DNA]</scope>
    <source>
        <strain evidence="6">type strain: E19</strain>
    </source>
</reference>
<evidence type="ECO:0000256" key="3">
    <source>
        <dbReference type="ARBA" id="ARBA00023163"/>
    </source>
</evidence>
<dbReference type="PANTHER" id="PTHR46796:SF6">
    <property type="entry name" value="ARAC SUBFAMILY"/>
    <property type="match status" value="1"/>
</dbReference>
<evidence type="ECO:0000313" key="5">
    <source>
        <dbReference type="EMBL" id="SON55611.1"/>
    </source>
</evidence>
<organism evidence="5 6">
    <name type="scientific">Hartmannibacter diazotrophicus</name>
    <dbReference type="NCBI Taxonomy" id="1482074"/>
    <lineage>
        <taxon>Bacteria</taxon>
        <taxon>Pseudomonadati</taxon>
        <taxon>Pseudomonadota</taxon>
        <taxon>Alphaproteobacteria</taxon>
        <taxon>Hyphomicrobiales</taxon>
        <taxon>Pleomorphomonadaceae</taxon>
        <taxon>Hartmannibacter</taxon>
    </lineage>
</organism>
<dbReference type="InterPro" id="IPR020449">
    <property type="entry name" value="Tscrpt_reg_AraC-type_HTH"/>
</dbReference>
<gene>
    <name evidence="5" type="primary">exsA_2</name>
    <name evidence="5" type="ORF">HDIA_2070</name>
</gene>
<accession>A0A2C9D782</accession>
<dbReference type="AlphaFoldDB" id="A0A2C9D782"/>
<keyword evidence="3" id="KW-0804">Transcription</keyword>
<evidence type="ECO:0000313" key="6">
    <source>
        <dbReference type="Proteomes" id="UP000223606"/>
    </source>
</evidence>
<dbReference type="SUPFAM" id="SSF46689">
    <property type="entry name" value="Homeodomain-like"/>
    <property type="match status" value="2"/>
</dbReference>
<dbReference type="Proteomes" id="UP000223606">
    <property type="component" value="Chromosome 1"/>
</dbReference>
<dbReference type="KEGG" id="hdi:HDIA_2070"/>
<dbReference type="InterPro" id="IPR009057">
    <property type="entry name" value="Homeodomain-like_sf"/>
</dbReference>
<dbReference type="Gene3D" id="1.10.10.60">
    <property type="entry name" value="Homeodomain-like"/>
    <property type="match status" value="2"/>
</dbReference>
<dbReference type="PROSITE" id="PS01124">
    <property type="entry name" value="HTH_ARAC_FAMILY_2"/>
    <property type="match status" value="1"/>
</dbReference>
<dbReference type="CDD" id="cd02208">
    <property type="entry name" value="cupin_RmlC-like"/>
    <property type="match status" value="1"/>
</dbReference>
<dbReference type="PRINTS" id="PR00032">
    <property type="entry name" value="HTHARAC"/>
</dbReference>
<proteinExistence type="predicted"/>
<dbReference type="InterPro" id="IPR014710">
    <property type="entry name" value="RmlC-like_jellyroll"/>
</dbReference>
<dbReference type="EMBL" id="LT960614">
    <property type="protein sequence ID" value="SON55611.1"/>
    <property type="molecule type" value="Genomic_DNA"/>
</dbReference>
<dbReference type="InterPro" id="IPR018062">
    <property type="entry name" value="HTH_AraC-typ_CS"/>
</dbReference>
<dbReference type="Gene3D" id="2.60.120.10">
    <property type="entry name" value="Jelly Rolls"/>
    <property type="match status" value="1"/>
</dbReference>
<name>A0A2C9D782_9HYPH</name>
<dbReference type="Pfam" id="PF12833">
    <property type="entry name" value="HTH_18"/>
    <property type="match status" value="1"/>
</dbReference>
<feature type="domain" description="HTH araC/xylS-type" evidence="4">
    <location>
        <begin position="191"/>
        <end position="289"/>
    </location>
</feature>
<dbReference type="OrthoDB" id="8442171at2"/>
<keyword evidence="2" id="KW-0238">DNA-binding</keyword>
<dbReference type="InterPro" id="IPR050204">
    <property type="entry name" value="AraC_XylS_family_regulators"/>
</dbReference>
<dbReference type="InterPro" id="IPR011051">
    <property type="entry name" value="RmlC_Cupin_sf"/>
</dbReference>